<evidence type="ECO:0000256" key="6">
    <source>
        <dbReference type="ARBA" id="ARBA00022576"/>
    </source>
</evidence>
<keyword evidence="9" id="KW-0663">Pyridoxal phosphate</keyword>
<reference evidence="16 17" key="1">
    <citation type="submission" date="2017-06" db="EMBL/GenBank/DDBJ databases">
        <title>Raineya orbicola gen. nov., sp. nov. a slightly thermophilic bacterium of the phylum Bacteroidetes and the description of Raineyaceae fam. nov.</title>
        <authorList>
            <person name="Albuquerque L."/>
            <person name="Polonia A.R.M."/>
            <person name="Barroso C."/>
            <person name="Froufe H.J.C."/>
            <person name="Lage O."/>
            <person name="Lobo-Da-Cunha A."/>
            <person name="Egas C."/>
            <person name="Da Costa M.S."/>
        </authorList>
    </citation>
    <scope>NUCLEOTIDE SEQUENCE [LARGE SCALE GENOMIC DNA]</scope>
    <source>
        <strain evidence="16 17">SPSPC-11</strain>
    </source>
</reference>
<dbReference type="SUPFAM" id="SSF53383">
    <property type="entry name" value="PLP-dependent transferases"/>
    <property type="match status" value="1"/>
</dbReference>
<dbReference type="RefSeq" id="WP_101357568.1">
    <property type="nucleotide sequence ID" value="NZ_NKXO01000004.1"/>
</dbReference>
<comment type="pathway">
    <text evidence="2">Amino-acid biosynthesis; L-serine biosynthesis; L-serine from 3-phospho-D-glycerate: step 2/3.</text>
</comment>
<dbReference type="AlphaFoldDB" id="A0A2N3IJQ9"/>
<keyword evidence="17" id="KW-1185">Reference proteome</keyword>
<evidence type="ECO:0000256" key="10">
    <source>
        <dbReference type="ARBA" id="ARBA00023096"/>
    </source>
</evidence>
<dbReference type="Gene3D" id="3.40.640.10">
    <property type="entry name" value="Type I PLP-dependent aspartate aminotransferase-like (Major domain)"/>
    <property type="match status" value="1"/>
</dbReference>
<dbReference type="GO" id="GO:0008453">
    <property type="term" value="F:alanine-glyoxylate transaminase activity"/>
    <property type="evidence" value="ECO:0007669"/>
    <property type="project" value="TreeGrafter"/>
</dbReference>
<comment type="caution">
    <text evidence="16">The sequence shown here is derived from an EMBL/GenBank/DDBJ whole genome shotgun (WGS) entry which is preliminary data.</text>
</comment>
<comment type="catalytic activity">
    <reaction evidence="14">
        <text>O-phospho-L-serine + 2-oxoglutarate = 3-phosphooxypyruvate + L-glutamate</text>
        <dbReference type="Rhea" id="RHEA:14329"/>
        <dbReference type="ChEBI" id="CHEBI:16810"/>
        <dbReference type="ChEBI" id="CHEBI:18110"/>
        <dbReference type="ChEBI" id="CHEBI:29985"/>
        <dbReference type="ChEBI" id="CHEBI:57524"/>
        <dbReference type="EC" id="2.6.1.52"/>
    </reaction>
</comment>
<accession>A0A2N3IJQ9</accession>
<evidence type="ECO:0000313" key="16">
    <source>
        <dbReference type="EMBL" id="PKQ70570.1"/>
    </source>
</evidence>
<dbReference type="InterPro" id="IPR000192">
    <property type="entry name" value="Aminotrans_V_dom"/>
</dbReference>
<keyword evidence="8 16" id="KW-0808">Transferase</keyword>
<dbReference type="GO" id="GO:0008615">
    <property type="term" value="P:pyridoxine biosynthetic process"/>
    <property type="evidence" value="ECO:0007669"/>
    <property type="project" value="UniProtKB-KW"/>
</dbReference>
<keyword evidence="10" id="KW-0664">Pyridoxine biosynthesis</keyword>
<dbReference type="Proteomes" id="UP000233387">
    <property type="component" value="Unassembled WGS sequence"/>
</dbReference>
<dbReference type="PANTHER" id="PTHR21152">
    <property type="entry name" value="AMINOTRANSFERASE CLASS V"/>
    <property type="match status" value="1"/>
</dbReference>
<dbReference type="InterPro" id="IPR015422">
    <property type="entry name" value="PyrdxlP-dep_Trfase_small"/>
</dbReference>
<evidence type="ECO:0000256" key="1">
    <source>
        <dbReference type="ARBA" id="ARBA00001933"/>
    </source>
</evidence>
<dbReference type="InterPro" id="IPR022278">
    <property type="entry name" value="Pser_aminoTfrase"/>
</dbReference>
<comment type="catalytic activity">
    <reaction evidence="13">
        <text>4-(phosphooxy)-L-threonine + 2-oxoglutarate = (R)-3-hydroxy-2-oxo-4-phosphooxybutanoate + L-glutamate</text>
        <dbReference type="Rhea" id="RHEA:16573"/>
        <dbReference type="ChEBI" id="CHEBI:16810"/>
        <dbReference type="ChEBI" id="CHEBI:29985"/>
        <dbReference type="ChEBI" id="CHEBI:58452"/>
        <dbReference type="ChEBI" id="CHEBI:58538"/>
        <dbReference type="EC" id="2.6.1.52"/>
    </reaction>
</comment>
<keyword evidence="7" id="KW-0028">Amino-acid biosynthesis</keyword>
<evidence type="ECO:0000256" key="13">
    <source>
        <dbReference type="ARBA" id="ARBA00047630"/>
    </source>
</evidence>
<evidence type="ECO:0000256" key="3">
    <source>
        <dbReference type="ARBA" id="ARBA00006904"/>
    </source>
</evidence>
<proteinExistence type="inferred from homology"/>
<evidence type="ECO:0000256" key="11">
    <source>
        <dbReference type="ARBA" id="ARBA00023299"/>
    </source>
</evidence>
<dbReference type="UniPathway" id="UPA00135">
    <property type="reaction ID" value="UER00197"/>
</dbReference>
<organism evidence="16 17">
    <name type="scientific">Raineya orbicola</name>
    <dbReference type="NCBI Taxonomy" id="2016530"/>
    <lineage>
        <taxon>Bacteria</taxon>
        <taxon>Pseudomonadati</taxon>
        <taxon>Bacteroidota</taxon>
        <taxon>Cytophagia</taxon>
        <taxon>Cytophagales</taxon>
        <taxon>Raineyaceae</taxon>
        <taxon>Raineya</taxon>
    </lineage>
</organism>
<dbReference type="Gene3D" id="3.90.1150.10">
    <property type="entry name" value="Aspartate Aminotransferase, domain 1"/>
    <property type="match status" value="1"/>
</dbReference>
<dbReference type="EMBL" id="NKXO01000004">
    <property type="protein sequence ID" value="PKQ70570.1"/>
    <property type="molecule type" value="Genomic_DNA"/>
</dbReference>
<keyword evidence="11" id="KW-0718">Serine biosynthesis</keyword>
<evidence type="ECO:0000256" key="4">
    <source>
        <dbReference type="ARBA" id="ARBA00013030"/>
    </source>
</evidence>
<comment type="similarity">
    <text evidence="3">Belongs to the class-V pyridoxal-phosphate-dependent aminotransferase family. SerC subfamily.</text>
</comment>
<evidence type="ECO:0000256" key="7">
    <source>
        <dbReference type="ARBA" id="ARBA00022605"/>
    </source>
</evidence>
<evidence type="ECO:0000256" key="14">
    <source>
        <dbReference type="ARBA" id="ARBA00049007"/>
    </source>
</evidence>
<keyword evidence="5" id="KW-0963">Cytoplasm</keyword>
<evidence type="ECO:0000313" key="17">
    <source>
        <dbReference type="Proteomes" id="UP000233387"/>
    </source>
</evidence>
<dbReference type="GO" id="GO:0019265">
    <property type="term" value="P:glycine biosynthetic process, by transamination of glyoxylate"/>
    <property type="evidence" value="ECO:0007669"/>
    <property type="project" value="TreeGrafter"/>
</dbReference>
<dbReference type="InterPro" id="IPR015424">
    <property type="entry name" value="PyrdxlP-dep_Trfase"/>
</dbReference>
<dbReference type="EC" id="2.6.1.52" evidence="4"/>
<dbReference type="PANTHER" id="PTHR21152:SF40">
    <property type="entry name" value="ALANINE--GLYOXYLATE AMINOTRANSFERASE"/>
    <property type="match status" value="1"/>
</dbReference>
<feature type="domain" description="Aminotransferase class V" evidence="15">
    <location>
        <begin position="8"/>
        <end position="306"/>
    </location>
</feature>
<protein>
    <recommendedName>
        <fullName evidence="4">phosphoserine transaminase</fullName>
        <ecNumber evidence="4">2.6.1.52</ecNumber>
    </recommendedName>
    <alternativeName>
        <fullName evidence="12">Phosphohydroxythreonine aminotransferase</fullName>
    </alternativeName>
</protein>
<gene>
    <name evidence="16" type="ORF">Rain11_0300</name>
</gene>
<name>A0A2N3IJQ9_9BACT</name>
<comment type="cofactor">
    <cofactor evidence="1">
        <name>pyridoxal 5'-phosphate</name>
        <dbReference type="ChEBI" id="CHEBI:597326"/>
    </cofactor>
</comment>
<evidence type="ECO:0000256" key="12">
    <source>
        <dbReference type="ARBA" id="ARBA00031421"/>
    </source>
</evidence>
<evidence type="ECO:0000256" key="2">
    <source>
        <dbReference type="ARBA" id="ARBA00005099"/>
    </source>
</evidence>
<dbReference type="OrthoDB" id="975012at2"/>
<evidence type="ECO:0000256" key="5">
    <source>
        <dbReference type="ARBA" id="ARBA00022490"/>
    </source>
</evidence>
<dbReference type="GO" id="GO:0004760">
    <property type="term" value="F:L-serine-pyruvate transaminase activity"/>
    <property type="evidence" value="ECO:0007669"/>
    <property type="project" value="TreeGrafter"/>
</dbReference>
<sequence length="366" mass="42402">MINFNVGPSKVYPAIKDFLQESYDKGILGLPHRSQEFMDMVKKTIFLLKQKLQIPPQYTIVFASSATECWEMIAQSLVTSKSYHILNGAFGEKWYQYTHYLHRKSEKYLFEINESLDTERIQTFFTFAERRSGKAELEDKALICFTQNETSNGTQVPIEVIRKVQENFPKQLIAVDATSSMAGIEFAWRSADIWYASVQKCFGLPAGLALMILSEKAIARIHEIGEHKHYNSLLKTCEQMQKFQTTHTPNVLGIYLLMRVMETSENIKEIDKKTQARAVSWYRFFEKNPYFRPLIHNEKVRSSTVIALQGKPEQIGTIKEKAKQAGFRLGNGYDKWKENTFRIANFPAISETEIQQLQDFFLKIEL</sequence>
<dbReference type="InterPro" id="IPR015421">
    <property type="entry name" value="PyrdxlP-dep_Trfase_major"/>
</dbReference>
<evidence type="ECO:0000256" key="9">
    <source>
        <dbReference type="ARBA" id="ARBA00022898"/>
    </source>
</evidence>
<keyword evidence="6 16" id="KW-0032">Aminotransferase</keyword>
<dbReference type="PIRSF" id="PIRSF000525">
    <property type="entry name" value="SerC"/>
    <property type="match status" value="1"/>
</dbReference>
<evidence type="ECO:0000259" key="15">
    <source>
        <dbReference type="Pfam" id="PF00266"/>
    </source>
</evidence>
<dbReference type="GO" id="GO:0006564">
    <property type="term" value="P:L-serine biosynthetic process"/>
    <property type="evidence" value="ECO:0007669"/>
    <property type="project" value="UniProtKB-KW"/>
</dbReference>
<evidence type="ECO:0000256" key="8">
    <source>
        <dbReference type="ARBA" id="ARBA00022679"/>
    </source>
</evidence>
<dbReference type="Pfam" id="PF00266">
    <property type="entry name" value="Aminotran_5"/>
    <property type="match status" value="1"/>
</dbReference>
<dbReference type="GO" id="GO:0004648">
    <property type="term" value="F:O-phospho-L-serine:2-oxoglutarate aminotransferase activity"/>
    <property type="evidence" value="ECO:0007669"/>
    <property type="project" value="UniProtKB-EC"/>
</dbReference>